<protein>
    <submittedName>
        <fullName evidence="2">Uncharacterized protein</fullName>
    </submittedName>
</protein>
<evidence type="ECO:0000256" key="1">
    <source>
        <dbReference type="SAM" id="Phobius"/>
    </source>
</evidence>
<reference evidence="2 3" key="1">
    <citation type="submission" date="2020-08" db="EMBL/GenBank/DDBJ databases">
        <title>Genomic Encyclopedia of Type Strains, Phase IV (KMG-IV): sequencing the most valuable type-strain genomes for metagenomic binning, comparative biology and taxonomic classification.</title>
        <authorList>
            <person name="Goeker M."/>
        </authorList>
    </citation>
    <scope>NUCLEOTIDE SEQUENCE [LARGE SCALE GENOMIC DNA]</scope>
    <source>
        <strain evidence="2 3">DSM 21769</strain>
    </source>
</reference>
<gene>
    <name evidence="2" type="ORF">HNR44_000512</name>
</gene>
<dbReference type="AlphaFoldDB" id="A0A841PW96"/>
<name>A0A841PW96_9BACL</name>
<organism evidence="2 3">
    <name type="scientific">Geomicrobium halophilum</name>
    <dbReference type="NCBI Taxonomy" id="549000"/>
    <lineage>
        <taxon>Bacteria</taxon>
        <taxon>Bacillati</taxon>
        <taxon>Bacillota</taxon>
        <taxon>Bacilli</taxon>
        <taxon>Bacillales</taxon>
        <taxon>Geomicrobium</taxon>
    </lineage>
</organism>
<evidence type="ECO:0000313" key="3">
    <source>
        <dbReference type="Proteomes" id="UP000568839"/>
    </source>
</evidence>
<keyword evidence="1" id="KW-1133">Transmembrane helix</keyword>
<keyword evidence="1" id="KW-0812">Transmembrane</keyword>
<evidence type="ECO:0000313" key="2">
    <source>
        <dbReference type="EMBL" id="MBB6448563.1"/>
    </source>
</evidence>
<accession>A0A841PW96</accession>
<dbReference type="Proteomes" id="UP000568839">
    <property type="component" value="Unassembled WGS sequence"/>
</dbReference>
<keyword evidence="1" id="KW-0472">Membrane</keyword>
<feature type="transmembrane region" description="Helical" evidence="1">
    <location>
        <begin position="7"/>
        <end position="25"/>
    </location>
</feature>
<keyword evidence="3" id="KW-1185">Reference proteome</keyword>
<feature type="transmembrane region" description="Helical" evidence="1">
    <location>
        <begin position="31"/>
        <end position="54"/>
    </location>
</feature>
<proteinExistence type="predicted"/>
<sequence>MVNLSQLTRRFSIFVGIYFTAYFLYSGQLYIYVINIPIPTLFIIGMSFLNAWGLPVIKKLAAMD</sequence>
<dbReference type="EMBL" id="JACHHJ010000001">
    <property type="protein sequence ID" value="MBB6448563.1"/>
    <property type="molecule type" value="Genomic_DNA"/>
</dbReference>
<comment type="caution">
    <text evidence="2">The sequence shown here is derived from an EMBL/GenBank/DDBJ whole genome shotgun (WGS) entry which is preliminary data.</text>
</comment>